<dbReference type="GO" id="GO:0005524">
    <property type="term" value="F:ATP binding"/>
    <property type="evidence" value="ECO:0007669"/>
    <property type="project" value="InterPro"/>
</dbReference>
<feature type="domain" description="Kinesin motor" evidence="1">
    <location>
        <begin position="76"/>
        <end position="118"/>
    </location>
</feature>
<dbReference type="GO" id="GO:0003777">
    <property type="term" value="F:microtubule motor activity"/>
    <property type="evidence" value="ECO:0007669"/>
    <property type="project" value="InterPro"/>
</dbReference>
<dbReference type="InterPro" id="IPR027417">
    <property type="entry name" value="P-loop_NTPase"/>
</dbReference>
<keyword evidence="3" id="KW-1185">Reference proteome</keyword>
<dbReference type="VEuPathDB" id="VectorBase:GBRI004344"/>
<dbReference type="Gene3D" id="1.20.58.1980">
    <property type="match status" value="1"/>
</dbReference>
<sequence>MKCRNKMMNAKSMKKRFYIEILKNTVAFKFFEIVEHHNHSCILFTMASSLDLNYLMVNCEVNSNGLILIWLGKRTTSFVQENLGEKSKTVMLTTISSAKRHIDETLATLRYACQAVEIDRLKLLQNEYQPKENTETPDKVVNSANEKCANEIENLREQLIERKKELCRFQKPWIERLADAENLRISKLQLLQKLLFFTNQPTQLT</sequence>
<evidence type="ECO:0000313" key="2">
    <source>
        <dbReference type="EnsemblMetazoa" id="GBRI004344-PA"/>
    </source>
</evidence>
<reference evidence="3" key="1">
    <citation type="submission" date="2014-03" db="EMBL/GenBank/DDBJ databases">
        <authorList>
            <person name="Aksoy S."/>
            <person name="Warren W."/>
            <person name="Wilson R.K."/>
        </authorList>
    </citation>
    <scope>NUCLEOTIDE SEQUENCE [LARGE SCALE GENOMIC DNA]</scope>
    <source>
        <strain evidence="3">IAEA</strain>
    </source>
</reference>
<dbReference type="AlphaFoldDB" id="A0A1A9W2V3"/>
<reference evidence="2" key="2">
    <citation type="submission" date="2020-05" db="UniProtKB">
        <authorList>
            <consortium name="EnsemblMetazoa"/>
        </authorList>
    </citation>
    <scope>IDENTIFICATION</scope>
    <source>
        <strain evidence="2">IAEA</strain>
    </source>
</reference>
<dbReference type="InterPro" id="IPR001752">
    <property type="entry name" value="Kinesin_motor_dom"/>
</dbReference>
<dbReference type="SUPFAM" id="SSF52540">
    <property type="entry name" value="P-loop containing nucleoside triphosphate hydrolases"/>
    <property type="match status" value="1"/>
</dbReference>
<proteinExistence type="predicted"/>
<dbReference type="EnsemblMetazoa" id="GBRI004344-RA">
    <property type="protein sequence ID" value="GBRI004344-PA"/>
    <property type="gene ID" value="GBRI004344"/>
</dbReference>
<protein>
    <recommendedName>
        <fullName evidence="1">Kinesin motor domain-containing protein</fullName>
    </recommendedName>
</protein>
<dbReference type="STRING" id="37001.A0A1A9W2V3"/>
<dbReference type="GO" id="GO:0007018">
    <property type="term" value="P:microtubule-based movement"/>
    <property type="evidence" value="ECO:0007669"/>
    <property type="project" value="InterPro"/>
</dbReference>
<dbReference type="Pfam" id="PF00225">
    <property type="entry name" value="Kinesin"/>
    <property type="match status" value="1"/>
</dbReference>
<evidence type="ECO:0000313" key="3">
    <source>
        <dbReference type="Proteomes" id="UP000091820"/>
    </source>
</evidence>
<evidence type="ECO:0000259" key="1">
    <source>
        <dbReference type="Pfam" id="PF00225"/>
    </source>
</evidence>
<name>A0A1A9W2V3_9MUSC</name>
<organism evidence="2 3">
    <name type="scientific">Glossina brevipalpis</name>
    <dbReference type="NCBI Taxonomy" id="37001"/>
    <lineage>
        <taxon>Eukaryota</taxon>
        <taxon>Metazoa</taxon>
        <taxon>Ecdysozoa</taxon>
        <taxon>Arthropoda</taxon>
        <taxon>Hexapoda</taxon>
        <taxon>Insecta</taxon>
        <taxon>Pterygota</taxon>
        <taxon>Neoptera</taxon>
        <taxon>Endopterygota</taxon>
        <taxon>Diptera</taxon>
        <taxon>Brachycera</taxon>
        <taxon>Muscomorpha</taxon>
        <taxon>Hippoboscoidea</taxon>
        <taxon>Glossinidae</taxon>
        <taxon>Glossina</taxon>
    </lineage>
</organism>
<accession>A0A1A9W2V3</accession>
<dbReference type="Proteomes" id="UP000091820">
    <property type="component" value="Unassembled WGS sequence"/>
</dbReference>
<dbReference type="GO" id="GO:0008017">
    <property type="term" value="F:microtubule binding"/>
    <property type="evidence" value="ECO:0007669"/>
    <property type="project" value="InterPro"/>
</dbReference>